<dbReference type="GO" id="GO:0005524">
    <property type="term" value="F:ATP binding"/>
    <property type="evidence" value="ECO:0007669"/>
    <property type="project" value="UniProtKB-UniRule"/>
</dbReference>
<evidence type="ECO:0000256" key="5">
    <source>
        <dbReference type="ARBA" id="ARBA00022806"/>
    </source>
</evidence>
<dbReference type="Pfam" id="PF04257">
    <property type="entry name" value="Exonuc_V_gamma"/>
    <property type="match status" value="1"/>
</dbReference>
<evidence type="ECO:0000256" key="2">
    <source>
        <dbReference type="ARBA" id="ARBA00022741"/>
    </source>
</evidence>
<dbReference type="InterPro" id="IPR027417">
    <property type="entry name" value="P-loop_NTPase"/>
</dbReference>
<keyword evidence="9 10" id="KW-0234">DNA repair</keyword>
<protein>
    <recommendedName>
        <fullName evidence="10">RecBCD enzyme subunit RecC</fullName>
    </recommendedName>
    <alternativeName>
        <fullName evidence="10">Exonuclease V subunit RecC</fullName>
        <shortName evidence="10">ExoV subunit RecC</shortName>
    </alternativeName>
    <alternativeName>
        <fullName evidence="10">Helicase/nuclease RecBCD subunit RecC</fullName>
    </alternativeName>
</protein>
<feature type="domain" description="RecC C-terminal" evidence="11">
    <location>
        <begin position="814"/>
        <end position="1025"/>
    </location>
</feature>
<dbReference type="Pfam" id="PF17946">
    <property type="entry name" value="RecC_C"/>
    <property type="match status" value="1"/>
</dbReference>
<evidence type="ECO:0000256" key="3">
    <source>
        <dbReference type="ARBA" id="ARBA00022763"/>
    </source>
</evidence>
<dbReference type="InterPro" id="IPR006697">
    <property type="entry name" value="RecC"/>
</dbReference>
<keyword evidence="3 10" id="KW-0227">DNA damage</keyword>
<organism evidence="12 13">
    <name type="scientific">Haemophilus paracuniculus</name>
    <dbReference type="NCBI Taxonomy" id="734"/>
    <lineage>
        <taxon>Bacteria</taxon>
        <taxon>Pseudomonadati</taxon>
        <taxon>Pseudomonadota</taxon>
        <taxon>Gammaproteobacteria</taxon>
        <taxon>Pasteurellales</taxon>
        <taxon>Pasteurellaceae</taxon>
        <taxon>Haemophilus</taxon>
    </lineage>
</organism>
<evidence type="ECO:0000256" key="10">
    <source>
        <dbReference type="HAMAP-Rule" id="MF_01486"/>
    </source>
</evidence>
<keyword evidence="13" id="KW-1185">Reference proteome</keyword>
<keyword evidence="5 10" id="KW-0347">Helicase</keyword>
<dbReference type="STRING" id="734.B0187_08610"/>
<keyword evidence="6 10" id="KW-0269">Exonuclease</keyword>
<proteinExistence type="inferred from homology"/>
<keyword evidence="7 10" id="KW-0067">ATP-binding</keyword>
<dbReference type="SUPFAM" id="SSF52980">
    <property type="entry name" value="Restriction endonuclease-like"/>
    <property type="match status" value="1"/>
</dbReference>
<dbReference type="PANTHER" id="PTHR30591">
    <property type="entry name" value="RECBCD ENZYME SUBUNIT RECC"/>
    <property type="match status" value="1"/>
</dbReference>
<keyword evidence="4 10" id="KW-0378">Hydrolase</keyword>
<evidence type="ECO:0000256" key="4">
    <source>
        <dbReference type="ARBA" id="ARBA00022801"/>
    </source>
</evidence>
<dbReference type="NCBIfam" id="TIGR01450">
    <property type="entry name" value="recC"/>
    <property type="match status" value="1"/>
</dbReference>
<evidence type="ECO:0000256" key="6">
    <source>
        <dbReference type="ARBA" id="ARBA00022839"/>
    </source>
</evidence>
<dbReference type="RefSeq" id="WP_078237458.1">
    <property type="nucleotide sequence ID" value="NZ_MUYA01000013.1"/>
</dbReference>
<comment type="function">
    <text evidence="10">A helicase/nuclease that prepares dsDNA breaks (DSB) for recombinational DNA repair. Binds to DSBs and unwinds DNA via a highly rapid and processive ATP-dependent bidirectional helicase activity. Unwinds dsDNA until it encounters a Chi (crossover hotspot instigator) sequence from the 3' direction. Cuts ssDNA a few nucleotides 3' to the Chi site. The properties and activities of the enzyme are changed at Chi. The Chi-altered holoenzyme produces a long 3'-ssDNA overhang and facilitates RecA-binding to the ssDNA for homologous DNA recombination and repair. Holoenzyme degrades any linearized DNA that is unable to undergo homologous recombination. In the holoenzyme this subunit recognizes the wild-type Chi sequence, and when added to isolated RecB increases its ATP-dependent helicase processivity.</text>
</comment>
<dbReference type="PANTHER" id="PTHR30591:SF1">
    <property type="entry name" value="RECBCD ENZYME SUBUNIT RECC"/>
    <property type="match status" value="1"/>
</dbReference>
<dbReference type="InterPro" id="IPR041500">
    <property type="entry name" value="RecC_C"/>
</dbReference>
<reference evidence="12 13" key="1">
    <citation type="submission" date="2017-02" db="EMBL/GenBank/DDBJ databases">
        <title>Draft genome sequence of Haemophilus paracuniculus CCUG 43573 type strain.</title>
        <authorList>
            <person name="Engstrom-Jakobsson H."/>
            <person name="Salva-Serra F."/>
            <person name="Thorell K."/>
            <person name="Gonzales-Siles L."/>
            <person name="Karlsson R."/>
            <person name="Boulund F."/>
            <person name="Engstrand L."/>
            <person name="Kristiansson E."/>
            <person name="Moore E."/>
        </authorList>
    </citation>
    <scope>NUCLEOTIDE SEQUENCE [LARGE SCALE GENOMIC DNA]</scope>
    <source>
        <strain evidence="12 13">CCUG 43573</strain>
    </source>
</reference>
<comment type="similarity">
    <text evidence="10">Belongs to the RecC family.</text>
</comment>
<dbReference type="InterPro" id="IPR013986">
    <property type="entry name" value="DExx_box_DNA_helicase_dom_sf"/>
</dbReference>
<sequence>MFTVYYSNQLAHHKDKLVELLQHFPNADPFSQETVLVQSVGMEQWLRKEIAQSVGISASIEFPFPTSFVWQQYRVLFPDLPKENIFSRATMAWRLMRLIPKYLSHPDFSALNHYLKENNDQVKLYLLANKVADLFDQYLVYRPDWLMAWEHNDFEKILGEFKNINKEDLLSSIKWQAILWNEIVNETKLNKEESKFNASHRAYLKDRYFEKLDSLTLLEKNKLPQRIFIFGISTLPLSQLEVLGKLSEHIDIHLFFTSPSGLDWWNDKEALVYEKLALREKISFEELKQAVEFSGNPLLSMWGKQGGSFFAQLVEQYEVEELEFGQFAEEETLLAQLKGSFADLEPSPTFSVSENDHSIQIHACHSEMREVEVLHNKLLQLFEQNPELSPKDIIVMSTDIEKYAPYISAVFSRYKNEEYQSSSRYIPFTISDQRVRLIDPILSSFLQLFSFKENQFTAENILALLSVQAIQDKLNLNQEKFEMIKSWVSSVGIRAGLNIDNQTWQNYNAWENGLDRLLLGQSLSEDEGIWQNSVAFNQSYGLTAELSGVLSYFVEQLSEWRAYLIESHNAQEWQSTLKAFIDKLYSERDDYAETILNLKQTIDKAFGYIEEVNFIEKLTSEVIENLLTEALDIQSNHLNFLAGKVNFCTLLPMRAIPFKVVCLLGMNEQDFPRQQRTNSFDLMQYSYRKGDRSKRDDDRYLFLEALLSAQQIFYVSYIGNSLKDNKEKLPSVLLSQLQDFIIEHLADKSDFERIFTRHSMTIFSQDNFRDNHIYQQTGTGKYISFDKEWISLNQEVGSDKIFSMPIELKEENIPHTISLQDLISFLQNPIKHFFNHRLGIYFYNEDQGWQETENFELSNLEQYTLLDKLLVTDQEEILLEQEKRKGNLLSAAFSSFVEQELSSTIKPIKKGLATYLKRDAALFEVDLGIDVNGLNFNLNGNIPNLFDNEIVQWRVGKLRDKDVIQSWVYYLAMVIATSENSEEIMSFKFYYRDKDKLAYLTFNPISKNDAATMLAQYIAEYLYSQKHLSIIIYDKLREYFAELPTELELANYCQSYLLDAQCAHNDGAYIQRVLDQDVNHLDYLTIHDRTLVWFEKMVQSVVITEVE</sequence>
<dbReference type="GO" id="GO:0000724">
    <property type="term" value="P:double-strand break repair via homologous recombination"/>
    <property type="evidence" value="ECO:0007669"/>
    <property type="project" value="UniProtKB-UniRule"/>
</dbReference>
<evidence type="ECO:0000259" key="11">
    <source>
        <dbReference type="Pfam" id="PF17946"/>
    </source>
</evidence>
<dbReference type="GO" id="GO:0003677">
    <property type="term" value="F:DNA binding"/>
    <property type="evidence" value="ECO:0007669"/>
    <property type="project" value="UniProtKB-UniRule"/>
</dbReference>
<dbReference type="GO" id="GO:0003678">
    <property type="term" value="F:DNA helicase activity"/>
    <property type="evidence" value="ECO:0007669"/>
    <property type="project" value="UniProtKB-UniRule"/>
</dbReference>
<dbReference type="GO" id="GO:0009338">
    <property type="term" value="C:exodeoxyribonuclease V complex"/>
    <property type="evidence" value="ECO:0007669"/>
    <property type="project" value="InterPro"/>
</dbReference>
<evidence type="ECO:0000313" key="13">
    <source>
        <dbReference type="Proteomes" id="UP000190867"/>
    </source>
</evidence>
<evidence type="ECO:0000256" key="8">
    <source>
        <dbReference type="ARBA" id="ARBA00023125"/>
    </source>
</evidence>
<evidence type="ECO:0000256" key="7">
    <source>
        <dbReference type="ARBA" id="ARBA00022840"/>
    </source>
</evidence>
<dbReference type="OrthoDB" id="9762834at2"/>
<evidence type="ECO:0000256" key="9">
    <source>
        <dbReference type="ARBA" id="ARBA00023204"/>
    </source>
</evidence>
<name>A0A1T0AQQ3_9PAST</name>
<dbReference type="HAMAP" id="MF_01486">
    <property type="entry name" value="RecC"/>
    <property type="match status" value="1"/>
</dbReference>
<dbReference type="Gene3D" id="3.40.50.10930">
    <property type="match status" value="1"/>
</dbReference>
<gene>
    <name evidence="10" type="primary">recC</name>
    <name evidence="12" type="ORF">B0187_08610</name>
</gene>
<dbReference type="Gene3D" id="1.10.10.160">
    <property type="match status" value="1"/>
</dbReference>
<dbReference type="AlphaFoldDB" id="A0A1T0AQQ3"/>
<dbReference type="Gene3D" id="3.40.50.300">
    <property type="entry name" value="P-loop containing nucleotide triphosphate hydrolases"/>
    <property type="match status" value="2"/>
</dbReference>
<evidence type="ECO:0000313" key="12">
    <source>
        <dbReference type="EMBL" id="OOR98323.1"/>
    </source>
</evidence>
<keyword evidence="1 10" id="KW-0540">Nuclease</keyword>
<dbReference type="PIRSF" id="PIRSF000980">
    <property type="entry name" value="RecC"/>
    <property type="match status" value="1"/>
</dbReference>
<evidence type="ECO:0000256" key="1">
    <source>
        <dbReference type="ARBA" id="ARBA00022722"/>
    </source>
</evidence>
<keyword evidence="2 10" id="KW-0547">Nucleotide-binding</keyword>
<accession>A0A1T0AQQ3</accession>
<dbReference type="GO" id="GO:0008854">
    <property type="term" value="F:exodeoxyribonuclease V activity"/>
    <property type="evidence" value="ECO:0007669"/>
    <property type="project" value="InterPro"/>
</dbReference>
<dbReference type="EMBL" id="MUYA01000013">
    <property type="protein sequence ID" value="OOR98323.1"/>
    <property type="molecule type" value="Genomic_DNA"/>
</dbReference>
<dbReference type="InterPro" id="IPR011335">
    <property type="entry name" value="Restrct_endonuc-II-like"/>
</dbReference>
<comment type="miscellaneous">
    <text evidence="10">In the RecBCD complex, RecB has a slow 3'-5' helicase, an exonuclease activity and loads RecA onto ssDNA, RecD has a fast 5'-3' helicase activity, while RecC stimulates the ATPase and processivity of the RecB helicase and contributes to recognition of the Chi site.</text>
</comment>
<comment type="caution">
    <text evidence="12">The sequence shown here is derived from an EMBL/GenBank/DDBJ whole genome shotgun (WGS) entry which is preliminary data.</text>
</comment>
<comment type="subunit">
    <text evidence="10">Heterotrimer of RecB, RecC and RecD. All subunits contribute to DNA-binding.</text>
</comment>
<keyword evidence="8 10" id="KW-0238">DNA-binding</keyword>
<dbReference type="SUPFAM" id="SSF52540">
    <property type="entry name" value="P-loop containing nucleoside triphosphate hydrolases"/>
    <property type="match status" value="2"/>
</dbReference>
<dbReference type="Proteomes" id="UP000190867">
    <property type="component" value="Unassembled WGS sequence"/>
</dbReference>